<evidence type="ECO:0000256" key="1">
    <source>
        <dbReference type="ARBA" id="ARBA00022574"/>
    </source>
</evidence>
<accession>A0A061S013</accession>
<dbReference type="GO" id="GO:0071561">
    <property type="term" value="C:nucleus-vacuole junction"/>
    <property type="evidence" value="ECO:0007669"/>
    <property type="project" value="TreeGrafter"/>
</dbReference>
<feature type="compositionally biased region" description="Low complexity" evidence="2">
    <location>
        <begin position="286"/>
        <end position="307"/>
    </location>
</feature>
<feature type="region of interest" description="Disordered" evidence="2">
    <location>
        <begin position="422"/>
        <end position="518"/>
    </location>
</feature>
<dbReference type="EMBL" id="GBEZ01007927">
    <property type="protein sequence ID" value="JAC77568.1"/>
    <property type="molecule type" value="Transcribed_RNA"/>
</dbReference>
<feature type="compositionally biased region" description="Basic and acidic residues" evidence="2">
    <location>
        <begin position="491"/>
        <end position="512"/>
    </location>
</feature>
<evidence type="ECO:0000259" key="3">
    <source>
        <dbReference type="PROSITE" id="PS50011"/>
    </source>
</evidence>
<feature type="domain" description="Protein kinase" evidence="3">
    <location>
        <begin position="1"/>
        <end position="165"/>
    </location>
</feature>
<dbReference type="GO" id="GO:0034271">
    <property type="term" value="C:phosphatidylinositol 3-kinase complex, class III, type I"/>
    <property type="evidence" value="ECO:0007669"/>
    <property type="project" value="TreeGrafter"/>
</dbReference>
<name>A0A061S013_9CHLO</name>
<feature type="compositionally biased region" description="Gly residues" evidence="2">
    <location>
        <begin position="433"/>
        <end position="449"/>
    </location>
</feature>
<feature type="region of interest" description="Disordered" evidence="2">
    <location>
        <begin position="268"/>
        <end position="329"/>
    </location>
</feature>
<evidence type="ECO:0000313" key="4">
    <source>
        <dbReference type="EMBL" id="JAC77568.1"/>
    </source>
</evidence>
<dbReference type="PROSITE" id="PS50011">
    <property type="entry name" value="PROTEIN_KINASE_DOM"/>
    <property type="match status" value="1"/>
</dbReference>
<dbReference type="AlphaFoldDB" id="A0A061S013"/>
<dbReference type="PANTHER" id="PTHR17583:SF0">
    <property type="entry name" value="PHOSPHOINOSITIDE 3-KINASE REGULATORY SUBUNIT 4"/>
    <property type="match status" value="1"/>
</dbReference>
<dbReference type="InterPro" id="IPR045162">
    <property type="entry name" value="Vps15-like"/>
</dbReference>
<dbReference type="GO" id="GO:0034272">
    <property type="term" value="C:phosphatidylinositol 3-kinase complex, class III, type II"/>
    <property type="evidence" value="ECO:0007669"/>
    <property type="project" value="TreeGrafter"/>
</dbReference>
<feature type="compositionally biased region" description="Acidic residues" evidence="2">
    <location>
        <begin position="318"/>
        <end position="329"/>
    </location>
</feature>
<evidence type="ECO:0000256" key="2">
    <source>
        <dbReference type="SAM" id="MobiDB-lite"/>
    </source>
</evidence>
<dbReference type="GO" id="GO:0006623">
    <property type="term" value="P:protein targeting to vacuole"/>
    <property type="evidence" value="ECO:0007669"/>
    <property type="project" value="TreeGrafter"/>
</dbReference>
<organism evidence="4">
    <name type="scientific">Tetraselmis sp. GSL018</name>
    <dbReference type="NCBI Taxonomy" id="582737"/>
    <lineage>
        <taxon>Eukaryota</taxon>
        <taxon>Viridiplantae</taxon>
        <taxon>Chlorophyta</taxon>
        <taxon>core chlorophytes</taxon>
        <taxon>Chlorodendrophyceae</taxon>
        <taxon>Chlorodendrales</taxon>
        <taxon>Chlorodendraceae</taxon>
        <taxon>Tetraselmis</taxon>
    </lineage>
</organism>
<proteinExistence type="predicted"/>
<reference evidence="4" key="1">
    <citation type="submission" date="2014-05" db="EMBL/GenBank/DDBJ databases">
        <title>The transcriptome of the halophilic microalga Tetraselmis sp. GSL018 isolated from the Great Salt Lake, Utah.</title>
        <authorList>
            <person name="Jinkerson R.E."/>
            <person name="D'Adamo S."/>
            <person name="Posewitz M.C."/>
        </authorList>
    </citation>
    <scope>NUCLEOTIDE SEQUENCE</scope>
    <source>
        <strain evidence="4">GSL018</strain>
    </source>
</reference>
<protein>
    <submittedName>
        <fullName evidence="4">Phosphoinositide-3-kinase, regulatory subunit 4, p150</fullName>
    </submittedName>
</protein>
<dbReference type="GO" id="GO:0005524">
    <property type="term" value="F:ATP binding"/>
    <property type="evidence" value="ECO:0007669"/>
    <property type="project" value="InterPro"/>
</dbReference>
<dbReference type="SUPFAM" id="SSF56112">
    <property type="entry name" value="Protein kinase-like (PK-like)"/>
    <property type="match status" value="1"/>
</dbReference>
<dbReference type="GO" id="GO:0004674">
    <property type="term" value="F:protein serine/threonine kinase activity"/>
    <property type="evidence" value="ECO:0007669"/>
    <property type="project" value="InterPro"/>
</dbReference>
<keyword evidence="1" id="KW-0853">WD repeat</keyword>
<dbReference type="GO" id="GO:0045324">
    <property type="term" value="P:late endosome to vacuole transport"/>
    <property type="evidence" value="ECO:0007669"/>
    <property type="project" value="InterPro"/>
</dbReference>
<dbReference type="InterPro" id="IPR000719">
    <property type="entry name" value="Prot_kinase_dom"/>
</dbReference>
<feature type="compositionally biased region" description="Polar residues" evidence="2">
    <location>
        <begin position="233"/>
        <end position="244"/>
    </location>
</feature>
<dbReference type="PANTHER" id="PTHR17583">
    <property type="entry name" value="PHOSPHOINOSITIDE 3-KINASE REGULATORY SUBUNIT 4"/>
    <property type="match status" value="1"/>
</dbReference>
<dbReference type="GO" id="GO:0005770">
    <property type="term" value="C:late endosome"/>
    <property type="evidence" value="ECO:0007669"/>
    <property type="project" value="TreeGrafter"/>
</dbReference>
<feature type="non-terminal residue" evidence="4">
    <location>
        <position position="1"/>
    </location>
</feature>
<feature type="compositionally biased region" description="Basic residues" evidence="2">
    <location>
        <begin position="450"/>
        <end position="469"/>
    </location>
</feature>
<dbReference type="Gene3D" id="1.10.510.10">
    <property type="entry name" value="Transferase(Phosphotransferase) domain 1"/>
    <property type="match status" value="1"/>
</dbReference>
<dbReference type="GO" id="GO:0016236">
    <property type="term" value="P:macroautophagy"/>
    <property type="evidence" value="ECO:0007669"/>
    <property type="project" value="InterPro"/>
</dbReference>
<keyword evidence="4" id="KW-0808">Transferase</keyword>
<dbReference type="InterPro" id="IPR011009">
    <property type="entry name" value="Kinase-like_dom_sf"/>
</dbReference>
<keyword evidence="4" id="KW-0418">Kinase</keyword>
<feature type="region of interest" description="Disordered" evidence="2">
    <location>
        <begin position="199"/>
        <end position="249"/>
    </location>
</feature>
<gene>
    <name evidence="4" type="primary">VPS15</name>
    <name evidence="4" type="ORF">TSPGSL018_17361</name>
</gene>
<sequence length="518" mass="56034">CHGDIKAENCLVTSWGWLFLTDFAPYKPTLLPADNPANFSFFFDTGGRRRCYIAPERFYESAAGDAKDPEQPLKPSMDIFSLGCTIAEIFLEGKALFDLSQLLAYRNGEHSPMSVLANLDDGIQEMIIHMIQRDPCDRLSAGSYLETWGPRVFPRCFWEVLHPFFHSILPMDSDERAKAAVSSYPLLLTGCSGASCGSANPPGKGCWPSEERDPQQGGASDEGRSSALPADAEQQQSDRQSVGSARQPDGADLVARAQSLVAEVEAAQARLDSGGGRAERRDSGGAQAPALSSASNAAPSGLAAAGGASTGRFAGNPADEEEVLEEFCEEQMREGDGAFFPVPPGVCARPAAAGAAGATCKEDVQLPGDAWRWDGEWELCTSEDHDEDGWAYRAGSGGAGPAWVPRCPDECAWRRRRWRRRRRDGRFPPQGRAGVGGRRGRGAGAWGGHRGGRGHGRLHGRGRHHRRGRAVRERPRGAGGHLPLGQAHARPAREEERGQDHARRHLRADGAARRRGRC</sequence>